<evidence type="ECO:0000259" key="4">
    <source>
        <dbReference type="Pfam" id="PF00085"/>
    </source>
</evidence>
<feature type="region of interest" description="Disordered" evidence="2">
    <location>
        <begin position="180"/>
        <end position="250"/>
    </location>
</feature>
<proteinExistence type="inferred from homology"/>
<sequence length="250" mass="26040">MARIVLLLCVLVGLFHIAVVWSSEQLPKIVEEENALKKPGRVSVVESLKLCKVDAAVHPELASNFEVRAYAVWSSEQLPKIVKEENAVKKVGHSQKLSNVDVAVHPELASNFEVRAYPTLKLFKNGKPAEHRGGRVAASSLESADSRDDLEEANSWKCNAVLLALIWGALFITSPSSVVQCGRSGGGGGRGKGSGSSSTSGGRGGGGSSGGGSRQRGGGSGRGGRGGAGRGGRGGGRRVNNANEEEEEEV</sequence>
<organism evidence="5 7">
    <name type="scientific">Globodera rostochiensis</name>
    <name type="common">Golden nematode worm</name>
    <name type="synonym">Heterodera rostochiensis</name>
    <dbReference type="NCBI Taxonomy" id="31243"/>
    <lineage>
        <taxon>Eukaryota</taxon>
        <taxon>Metazoa</taxon>
        <taxon>Ecdysozoa</taxon>
        <taxon>Nematoda</taxon>
        <taxon>Chromadorea</taxon>
        <taxon>Rhabditida</taxon>
        <taxon>Tylenchina</taxon>
        <taxon>Tylenchomorpha</taxon>
        <taxon>Tylenchoidea</taxon>
        <taxon>Heteroderidae</taxon>
        <taxon>Heteroderinae</taxon>
        <taxon>Globodera</taxon>
    </lineage>
</organism>
<name>A0A914I7U8_GLORO</name>
<evidence type="ECO:0000313" key="7">
    <source>
        <dbReference type="WBParaSite" id="Gr19_v10_g8093.t1"/>
    </source>
</evidence>
<evidence type="ECO:0000256" key="1">
    <source>
        <dbReference type="ARBA" id="ARBA00006347"/>
    </source>
</evidence>
<evidence type="ECO:0000313" key="6">
    <source>
        <dbReference type="WBParaSite" id="Gr19_v10_g6471.t1"/>
    </source>
</evidence>
<dbReference type="GO" id="GO:0005783">
    <property type="term" value="C:endoplasmic reticulum"/>
    <property type="evidence" value="ECO:0007669"/>
    <property type="project" value="TreeGrafter"/>
</dbReference>
<dbReference type="Pfam" id="PF00085">
    <property type="entry name" value="Thioredoxin"/>
    <property type="match status" value="1"/>
</dbReference>
<dbReference type="SUPFAM" id="SSF52833">
    <property type="entry name" value="Thioredoxin-like"/>
    <property type="match status" value="1"/>
</dbReference>
<keyword evidence="5" id="KW-1185">Reference proteome</keyword>
<feature type="domain" description="Thioredoxin" evidence="4">
    <location>
        <begin position="87"/>
        <end position="142"/>
    </location>
</feature>
<dbReference type="AlphaFoldDB" id="A0A914I7U8"/>
<dbReference type="Gene3D" id="3.40.30.10">
    <property type="entry name" value="Glutaredoxin"/>
    <property type="match status" value="1"/>
</dbReference>
<dbReference type="GO" id="GO:0006457">
    <property type="term" value="P:protein folding"/>
    <property type="evidence" value="ECO:0007669"/>
    <property type="project" value="TreeGrafter"/>
</dbReference>
<evidence type="ECO:0000256" key="3">
    <source>
        <dbReference type="SAM" id="SignalP"/>
    </source>
</evidence>
<comment type="similarity">
    <text evidence="1">Belongs to the protein disulfide isomerase family.</text>
</comment>
<protein>
    <submittedName>
        <fullName evidence="6 7">Thioredoxin domain-containing protein</fullName>
    </submittedName>
</protein>
<feature type="signal peptide" evidence="3">
    <location>
        <begin position="1"/>
        <end position="22"/>
    </location>
</feature>
<dbReference type="InterPro" id="IPR036249">
    <property type="entry name" value="Thioredoxin-like_sf"/>
</dbReference>
<keyword evidence="3" id="KW-0732">Signal</keyword>
<dbReference type="PANTHER" id="PTHR18929">
    <property type="entry name" value="PROTEIN DISULFIDE ISOMERASE"/>
    <property type="match status" value="1"/>
</dbReference>
<dbReference type="WBParaSite" id="Gr19_v10_g6471.t1">
    <property type="protein sequence ID" value="Gr19_v10_g6471.t1"/>
    <property type="gene ID" value="Gr19_v10_g6471"/>
</dbReference>
<feature type="compositionally biased region" description="Gly residues" evidence="2">
    <location>
        <begin position="183"/>
        <end position="194"/>
    </location>
</feature>
<dbReference type="GO" id="GO:0003756">
    <property type="term" value="F:protein disulfide isomerase activity"/>
    <property type="evidence" value="ECO:0007669"/>
    <property type="project" value="TreeGrafter"/>
</dbReference>
<reference evidence="6 7" key="1">
    <citation type="submission" date="2022-11" db="UniProtKB">
        <authorList>
            <consortium name="WormBaseParasite"/>
        </authorList>
    </citation>
    <scope>IDENTIFICATION</scope>
</reference>
<dbReference type="GO" id="GO:0034976">
    <property type="term" value="P:response to endoplasmic reticulum stress"/>
    <property type="evidence" value="ECO:0007669"/>
    <property type="project" value="TreeGrafter"/>
</dbReference>
<accession>A0A914I7U8</accession>
<feature type="compositionally biased region" description="Gly residues" evidence="2">
    <location>
        <begin position="201"/>
        <end position="234"/>
    </location>
</feature>
<dbReference type="PANTHER" id="PTHR18929:SF240">
    <property type="entry name" value="PROTEIN DISULFIDE-ISOMERASE"/>
    <property type="match status" value="1"/>
</dbReference>
<dbReference type="WBParaSite" id="Gr19_v10_g8093.t1">
    <property type="protein sequence ID" value="Gr19_v10_g8093.t1"/>
    <property type="gene ID" value="Gr19_v10_g8093"/>
</dbReference>
<feature type="chain" id="PRO_5041151068" evidence="3">
    <location>
        <begin position="23"/>
        <end position="250"/>
    </location>
</feature>
<dbReference type="Proteomes" id="UP000887572">
    <property type="component" value="Unplaced"/>
</dbReference>
<evidence type="ECO:0000313" key="5">
    <source>
        <dbReference type="Proteomes" id="UP000887572"/>
    </source>
</evidence>
<evidence type="ECO:0000256" key="2">
    <source>
        <dbReference type="SAM" id="MobiDB-lite"/>
    </source>
</evidence>
<dbReference type="InterPro" id="IPR013766">
    <property type="entry name" value="Thioredoxin_domain"/>
</dbReference>